<name>A0A1L8CWN6_9THEO</name>
<dbReference type="STRING" id="870242.cpu_18230"/>
<evidence type="ECO:0000313" key="2">
    <source>
        <dbReference type="EMBL" id="GAV23313.1"/>
    </source>
</evidence>
<comment type="caution">
    <text evidence="2">The sequence shown here is derived from an EMBL/GenBank/DDBJ whole genome shotgun (WGS) entry which is preliminary data.</text>
</comment>
<dbReference type="Pfam" id="PF01966">
    <property type="entry name" value="HD"/>
    <property type="match status" value="1"/>
</dbReference>
<dbReference type="AlphaFoldDB" id="A0A1L8CWN6"/>
<dbReference type="Gene3D" id="1.10.3210.10">
    <property type="entry name" value="Hypothetical protein af1432"/>
    <property type="match status" value="1"/>
</dbReference>
<keyword evidence="3" id="KW-1185">Reference proteome</keyword>
<protein>
    <submittedName>
        <fullName evidence="2">Phosphohydrolase</fullName>
    </submittedName>
</protein>
<dbReference type="OrthoDB" id="155250at2"/>
<accession>A0A1L8CWN6</accession>
<evidence type="ECO:0000313" key="3">
    <source>
        <dbReference type="Proteomes" id="UP000187485"/>
    </source>
</evidence>
<dbReference type="EMBL" id="BDJK01000041">
    <property type="protein sequence ID" value="GAV23313.1"/>
    <property type="molecule type" value="Genomic_DNA"/>
</dbReference>
<dbReference type="InterPro" id="IPR006674">
    <property type="entry name" value="HD_domain"/>
</dbReference>
<keyword evidence="2" id="KW-0378">Hydrolase</keyword>
<gene>
    <name evidence="2" type="ORF">cpu_18230</name>
</gene>
<dbReference type="SUPFAM" id="SSF109604">
    <property type="entry name" value="HD-domain/PDEase-like"/>
    <property type="match status" value="1"/>
</dbReference>
<organism evidence="2 3">
    <name type="scientific">Carboxydothermus pertinax</name>
    <dbReference type="NCBI Taxonomy" id="870242"/>
    <lineage>
        <taxon>Bacteria</taxon>
        <taxon>Bacillati</taxon>
        <taxon>Bacillota</taxon>
        <taxon>Clostridia</taxon>
        <taxon>Thermoanaerobacterales</taxon>
        <taxon>Thermoanaerobacteraceae</taxon>
        <taxon>Carboxydothermus</taxon>
    </lineage>
</organism>
<feature type="domain" description="HD" evidence="1">
    <location>
        <begin position="20"/>
        <end position="113"/>
    </location>
</feature>
<dbReference type="Proteomes" id="UP000187485">
    <property type="component" value="Unassembled WGS sequence"/>
</dbReference>
<evidence type="ECO:0000259" key="1">
    <source>
        <dbReference type="Pfam" id="PF01966"/>
    </source>
</evidence>
<reference evidence="3" key="1">
    <citation type="submission" date="2016-12" db="EMBL/GenBank/DDBJ databases">
        <title>Draft Genome Sequences od Carboxydothermus pertinax and islandicus, Hydrogenogenic Carboxydotrophic Bacteria.</title>
        <authorList>
            <person name="Fukuyama Y."/>
            <person name="Ohmae K."/>
            <person name="Yoneda Y."/>
            <person name="Yoshida T."/>
            <person name="Sako Y."/>
        </authorList>
    </citation>
    <scope>NUCLEOTIDE SEQUENCE [LARGE SCALE GENOMIC DNA]</scope>
    <source>
        <strain evidence="3">Ug1</strain>
    </source>
</reference>
<dbReference type="RefSeq" id="WP_075859748.1">
    <property type="nucleotide sequence ID" value="NZ_BDJK01000041.1"/>
</dbReference>
<proteinExistence type="predicted"/>
<dbReference type="GO" id="GO:0016787">
    <property type="term" value="F:hydrolase activity"/>
    <property type="evidence" value="ECO:0007669"/>
    <property type="project" value="UniProtKB-KW"/>
</dbReference>
<sequence length="163" mass="18795">MYKEKYIEAMKNYFGDDTRRINHALKVLNYAERIMEGEKIEGDLKKIITITAILHDIGIIVAEQKYNSSAGKYQEIEGPPIAREIMAKYNEDKSIIERVCYIIGGHHTAEKNDGLDFQVIWEADLLVNIEEEGLDKNKENVKKIIEKNFKTTTGRNIAIKTYL</sequence>